<sequence>MSNISNAGTTRAGTRSSADGPHRGTSGTASAAEDVEPRPGRAAARRRRAARRPDALSRLLPQALVVAFLAGGSTAYLAGGKAVQLSVDGRPRALHTFAGSVEELLQRQGIEVGDHDIVAPDPGAALQDGDTVAVRYGRPVALTLDGRPRRIWTTAGTVDGALRQLGVRADGAYLSASRGEAIGRHGLELDVRTERQVTFLVDGRERPVRTNAATVGEALRDAGIAMHGLDATSVDPDTFPREGQTISVKRIRGHDEVHEEPVPFRVERTEDPSLFEGTTAVDTRGRNGLRRVTYAYRTVDGVRQKPRRVAEEVLRKPVRQVVRVGTKALPDSVQGADHLNWKALGQCEAGGRPNAVDASGTYGGLYQFDQRTWRNLGGRGRPQDASAKEQTYRAKRLYIQRGASPWPVCGRRLHS</sequence>
<dbReference type="Pfam" id="PF07501">
    <property type="entry name" value="G5"/>
    <property type="match status" value="1"/>
</dbReference>
<dbReference type="PANTHER" id="PTHR39160">
    <property type="entry name" value="CELL WALL-BINDING PROTEIN YOCH"/>
    <property type="match status" value="1"/>
</dbReference>
<protein>
    <submittedName>
        <fullName evidence="7">Uncharacterized conserved protein YabE, contains G5 and tandem DUF348 domains</fullName>
    </submittedName>
</protein>
<dbReference type="Gene3D" id="1.10.530.10">
    <property type="match status" value="1"/>
</dbReference>
<evidence type="ECO:0000256" key="2">
    <source>
        <dbReference type="ARBA" id="ARBA00022729"/>
    </source>
</evidence>
<dbReference type="OrthoDB" id="1404170at2"/>
<dbReference type="PANTHER" id="PTHR39160:SF4">
    <property type="entry name" value="RESUSCITATION-PROMOTING FACTOR RPFB"/>
    <property type="match status" value="1"/>
</dbReference>
<proteinExistence type="inferred from homology"/>
<dbReference type="Pfam" id="PF03990">
    <property type="entry name" value="DUF348"/>
    <property type="match status" value="3"/>
</dbReference>
<comment type="similarity">
    <text evidence="1">Belongs to the transglycosylase family. Rpf subfamily.</text>
</comment>
<name>A0A239AUG0_9ACTN</name>
<dbReference type="SUPFAM" id="SSF53955">
    <property type="entry name" value="Lysozyme-like"/>
    <property type="match status" value="1"/>
</dbReference>
<accession>A0A239AUG0</accession>
<evidence type="ECO:0000259" key="6">
    <source>
        <dbReference type="PROSITE" id="PS51109"/>
    </source>
</evidence>
<gene>
    <name evidence="7" type="ORF">SAMN05216252_102150</name>
</gene>
<dbReference type="PROSITE" id="PS51109">
    <property type="entry name" value="G5"/>
    <property type="match status" value="1"/>
</dbReference>
<dbReference type="EMBL" id="FZOF01000002">
    <property type="protein sequence ID" value="SNR98684.1"/>
    <property type="molecule type" value="Genomic_DNA"/>
</dbReference>
<dbReference type="Pfam" id="PF06737">
    <property type="entry name" value="Transglycosylas"/>
    <property type="match status" value="1"/>
</dbReference>
<evidence type="ECO:0000313" key="8">
    <source>
        <dbReference type="Proteomes" id="UP000198280"/>
    </source>
</evidence>
<keyword evidence="3" id="KW-0378">Hydrolase</keyword>
<evidence type="ECO:0000256" key="1">
    <source>
        <dbReference type="ARBA" id="ARBA00010830"/>
    </source>
</evidence>
<dbReference type="InterPro" id="IPR023346">
    <property type="entry name" value="Lysozyme-like_dom_sf"/>
</dbReference>
<evidence type="ECO:0000256" key="5">
    <source>
        <dbReference type="SAM" id="Phobius"/>
    </source>
</evidence>
<reference evidence="7 8" key="1">
    <citation type="submission" date="2017-06" db="EMBL/GenBank/DDBJ databases">
        <authorList>
            <person name="Kim H.J."/>
            <person name="Triplett B.A."/>
        </authorList>
    </citation>
    <scope>NUCLEOTIDE SEQUENCE [LARGE SCALE GENOMIC DNA]</scope>
    <source>
        <strain evidence="7 8">CGMCC 4.1858</strain>
    </source>
</reference>
<feature type="compositionally biased region" description="Polar residues" evidence="4">
    <location>
        <begin position="1"/>
        <end position="17"/>
    </location>
</feature>
<dbReference type="InterPro" id="IPR051933">
    <property type="entry name" value="Resuscitation_pf_RpfB"/>
</dbReference>
<feature type="transmembrane region" description="Helical" evidence="5">
    <location>
        <begin position="55"/>
        <end position="78"/>
    </location>
</feature>
<keyword evidence="8" id="KW-1185">Reference proteome</keyword>
<dbReference type="Gene3D" id="2.20.230.10">
    <property type="entry name" value="Resuscitation-promoting factor rpfb"/>
    <property type="match status" value="1"/>
</dbReference>
<evidence type="ECO:0000313" key="7">
    <source>
        <dbReference type="EMBL" id="SNR98684.1"/>
    </source>
</evidence>
<evidence type="ECO:0000256" key="4">
    <source>
        <dbReference type="SAM" id="MobiDB-lite"/>
    </source>
</evidence>
<keyword evidence="5" id="KW-0812">Transmembrane</keyword>
<organism evidence="7 8">
    <name type="scientific">Actinacidiphila glaucinigra</name>
    <dbReference type="NCBI Taxonomy" id="235986"/>
    <lineage>
        <taxon>Bacteria</taxon>
        <taxon>Bacillati</taxon>
        <taxon>Actinomycetota</taxon>
        <taxon>Actinomycetes</taxon>
        <taxon>Kitasatosporales</taxon>
        <taxon>Streptomycetaceae</taxon>
        <taxon>Actinacidiphila</taxon>
    </lineage>
</organism>
<evidence type="ECO:0000256" key="3">
    <source>
        <dbReference type="ARBA" id="ARBA00022801"/>
    </source>
</evidence>
<dbReference type="InterPro" id="IPR010618">
    <property type="entry name" value="RPF"/>
</dbReference>
<dbReference type="SMART" id="SM01208">
    <property type="entry name" value="G5"/>
    <property type="match status" value="1"/>
</dbReference>
<dbReference type="Proteomes" id="UP000198280">
    <property type="component" value="Unassembled WGS sequence"/>
</dbReference>
<dbReference type="InterPro" id="IPR011098">
    <property type="entry name" value="G5_dom"/>
</dbReference>
<feature type="region of interest" description="Disordered" evidence="4">
    <location>
        <begin position="1"/>
        <end position="53"/>
    </location>
</feature>
<dbReference type="InterPro" id="IPR007137">
    <property type="entry name" value="DUF348"/>
</dbReference>
<keyword evidence="2" id="KW-0732">Signal</keyword>
<dbReference type="CDD" id="cd13925">
    <property type="entry name" value="RPF"/>
    <property type="match status" value="1"/>
</dbReference>
<dbReference type="AlphaFoldDB" id="A0A239AUG0"/>
<keyword evidence="5" id="KW-0472">Membrane</keyword>
<dbReference type="RefSeq" id="WP_089222329.1">
    <property type="nucleotide sequence ID" value="NZ_FZOF01000002.1"/>
</dbReference>
<dbReference type="GO" id="GO:0016787">
    <property type="term" value="F:hydrolase activity"/>
    <property type="evidence" value="ECO:0007669"/>
    <property type="project" value="UniProtKB-KW"/>
</dbReference>
<feature type="domain" description="G5" evidence="6">
    <location>
        <begin position="248"/>
        <end position="328"/>
    </location>
</feature>
<keyword evidence="5" id="KW-1133">Transmembrane helix</keyword>